<keyword evidence="3" id="KW-1185">Reference proteome</keyword>
<dbReference type="EMBL" id="JACJFN010000003">
    <property type="protein sequence ID" value="MBB1520399.1"/>
    <property type="molecule type" value="Genomic_DNA"/>
</dbReference>
<dbReference type="Proteomes" id="UP000581189">
    <property type="component" value="Unassembled WGS sequence"/>
</dbReference>
<dbReference type="InterPro" id="IPR050266">
    <property type="entry name" value="AB_hydrolase_sf"/>
</dbReference>
<dbReference type="InterPro" id="IPR000073">
    <property type="entry name" value="AB_hydrolase_1"/>
</dbReference>
<dbReference type="InterPro" id="IPR029058">
    <property type="entry name" value="AB_hydrolase_fold"/>
</dbReference>
<dbReference type="GO" id="GO:0047372">
    <property type="term" value="F:monoacylglycerol lipase activity"/>
    <property type="evidence" value="ECO:0007669"/>
    <property type="project" value="TreeGrafter"/>
</dbReference>
<sequence>MSHSPSASTAPNQFVEVDGRRLAYRVIGEGTPLVLCLRFRGVMDDWDPAFLDALALRGFQVYVFDYSGLGCSTGQPTYDPAALAKDAIELIGALQLGPVVLGGWSIGGVAAQLVLLLAPHLLSHLLLIATTPPGPLVKTGEPQFYQLAARDNDFEDFVSLFFEPTSASSREAARRSAERIAHRSEGRCTPVPYAWAAQSLGDGPRNPMFPLQAALDALKQTQTPVLHLGGDHDIVFPVENWYALNRTLPTLQLLTLPSAGHGPQSQYPEASAAHIAAFVAGEHA</sequence>
<reference evidence="2 3" key="1">
    <citation type="submission" date="2020-08" db="EMBL/GenBank/DDBJ databases">
        <authorList>
            <person name="Kim C.M."/>
        </authorList>
    </citation>
    <scope>NUCLEOTIDE SEQUENCE [LARGE SCALE GENOMIC DNA]</scope>
    <source>
        <strain evidence="2 3">SR9</strain>
    </source>
</reference>
<dbReference type="GO" id="GO:0016020">
    <property type="term" value="C:membrane"/>
    <property type="evidence" value="ECO:0007669"/>
    <property type="project" value="TreeGrafter"/>
</dbReference>
<proteinExistence type="predicted"/>
<protein>
    <submittedName>
        <fullName evidence="2">Alpha/beta hydrolase</fullName>
    </submittedName>
</protein>
<organism evidence="2 3">
    <name type="scientific">Aquipseudomonas guryensis</name>
    <dbReference type="NCBI Taxonomy" id="2759165"/>
    <lineage>
        <taxon>Bacteria</taxon>
        <taxon>Pseudomonadati</taxon>
        <taxon>Pseudomonadota</taxon>
        <taxon>Gammaproteobacteria</taxon>
        <taxon>Pseudomonadales</taxon>
        <taxon>Pseudomonadaceae</taxon>
        <taxon>Aquipseudomonas</taxon>
    </lineage>
</organism>
<evidence type="ECO:0000259" key="1">
    <source>
        <dbReference type="Pfam" id="PF00561"/>
    </source>
</evidence>
<dbReference type="Gene3D" id="3.40.50.1820">
    <property type="entry name" value="alpha/beta hydrolase"/>
    <property type="match status" value="1"/>
</dbReference>
<dbReference type="AlphaFoldDB" id="A0A7W4DD62"/>
<dbReference type="RefSeq" id="WP_182834385.1">
    <property type="nucleotide sequence ID" value="NZ_JACJFN010000003.1"/>
</dbReference>
<dbReference type="PANTHER" id="PTHR43798">
    <property type="entry name" value="MONOACYLGLYCEROL LIPASE"/>
    <property type="match status" value="1"/>
</dbReference>
<evidence type="ECO:0000313" key="3">
    <source>
        <dbReference type="Proteomes" id="UP000581189"/>
    </source>
</evidence>
<feature type="domain" description="AB hydrolase-1" evidence="1">
    <location>
        <begin position="39"/>
        <end position="264"/>
    </location>
</feature>
<comment type="caution">
    <text evidence="2">The sequence shown here is derived from an EMBL/GenBank/DDBJ whole genome shotgun (WGS) entry which is preliminary data.</text>
</comment>
<dbReference type="PANTHER" id="PTHR43798:SF5">
    <property type="entry name" value="MONOACYLGLYCEROL LIPASE ABHD6"/>
    <property type="match status" value="1"/>
</dbReference>
<accession>A0A7W4DD62</accession>
<name>A0A7W4DD62_9GAMM</name>
<dbReference type="Pfam" id="PF00561">
    <property type="entry name" value="Abhydrolase_1"/>
    <property type="match status" value="1"/>
</dbReference>
<dbReference type="SUPFAM" id="SSF53474">
    <property type="entry name" value="alpha/beta-Hydrolases"/>
    <property type="match status" value="1"/>
</dbReference>
<keyword evidence="2" id="KW-0378">Hydrolase</keyword>
<dbReference type="GO" id="GO:0046464">
    <property type="term" value="P:acylglycerol catabolic process"/>
    <property type="evidence" value="ECO:0007669"/>
    <property type="project" value="TreeGrafter"/>
</dbReference>
<evidence type="ECO:0000313" key="2">
    <source>
        <dbReference type="EMBL" id="MBB1520399.1"/>
    </source>
</evidence>
<gene>
    <name evidence="2" type="ORF">H3H45_14195</name>
</gene>